<sequence length="103" mass="10441">MWIGTAPWPPCCSGFSGQARPSPGGVGCGADAVTRDNSRQTPWSSYRTAASGLSSVEASHAASPRSMASSCTCSAANAPSHSTDAVERTLANLLVEPACVEPS</sequence>
<dbReference type="EMBL" id="CAUYUJ010012447">
    <property type="protein sequence ID" value="CAK0833958.1"/>
    <property type="molecule type" value="Genomic_DNA"/>
</dbReference>
<proteinExistence type="predicted"/>
<name>A0ABN9SPW9_9DINO</name>
<comment type="caution">
    <text evidence="2">The sequence shown here is derived from an EMBL/GenBank/DDBJ whole genome shotgun (WGS) entry which is preliminary data.</text>
</comment>
<protein>
    <submittedName>
        <fullName evidence="2">Uncharacterized protein</fullName>
    </submittedName>
</protein>
<evidence type="ECO:0000256" key="1">
    <source>
        <dbReference type="SAM" id="MobiDB-lite"/>
    </source>
</evidence>
<reference evidence="2" key="1">
    <citation type="submission" date="2023-10" db="EMBL/GenBank/DDBJ databases">
        <authorList>
            <person name="Chen Y."/>
            <person name="Shah S."/>
            <person name="Dougan E. K."/>
            <person name="Thang M."/>
            <person name="Chan C."/>
        </authorList>
    </citation>
    <scope>NUCLEOTIDE SEQUENCE [LARGE SCALE GENOMIC DNA]</scope>
</reference>
<evidence type="ECO:0000313" key="2">
    <source>
        <dbReference type="EMBL" id="CAK0833958.1"/>
    </source>
</evidence>
<feature type="region of interest" description="Disordered" evidence="1">
    <location>
        <begin position="17"/>
        <end position="44"/>
    </location>
</feature>
<organism evidence="2 3">
    <name type="scientific">Prorocentrum cordatum</name>
    <dbReference type="NCBI Taxonomy" id="2364126"/>
    <lineage>
        <taxon>Eukaryota</taxon>
        <taxon>Sar</taxon>
        <taxon>Alveolata</taxon>
        <taxon>Dinophyceae</taxon>
        <taxon>Prorocentrales</taxon>
        <taxon>Prorocentraceae</taxon>
        <taxon>Prorocentrum</taxon>
    </lineage>
</organism>
<keyword evidence="3" id="KW-1185">Reference proteome</keyword>
<dbReference type="Proteomes" id="UP001189429">
    <property type="component" value="Unassembled WGS sequence"/>
</dbReference>
<evidence type="ECO:0000313" key="3">
    <source>
        <dbReference type="Proteomes" id="UP001189429"/>
    </source>
</evidence>
<gene>
    <name evidence="2" type="ORF">PCOR1329_LOCUS31509</name>
</gene>
<accession>A0ABN9SPW9</accession>